<dbReference type="Proteomes" id="UP001218638">
    <property type="component" value="Chromosome"/>
</dbReference>
<keyword evidence="3 8" id="KW-1134">Transmembrane beta strand</keyword>
<evidence type="ECO:0000259" key="12">
    <source>
        <dbReference type="Pfam" id="PF07715"/>
    </source>
</evidence>
<dbReference type="SUPFAM" id="SSF56935">
    <property type="entry name" value="Porins"/>
    <property type="match status" value="1"/>
</dbReference>
<dbReference type="PANTHER" id="PTHR47234:SF1">
    <property type="entry name" value="TONB-DEPENDENT RECEPTOR"/>
    <property type="match status" value="1"/>
</dbReference>
<keyword evidence="13" id="KW-0675">Receptor</keyword>
<evidence type="ECO:0000256" key="1">
    <source>
        <dbReference type="ARBA" id="ARBA00004571"/>
    </source>
</evidence>
<feature type="domain" description="TonB-dependent receptor plug" evidence="12">
    <location>
        <begin position="66"/>
        <end position="187"/>
    </location>
</feature>
<comment type="subcellular location">
    <subcellularLocation>
        <location evidence="1 8">Cell outer membrane</location>
        <topology evidence="1 8">Multi-pass membrane protein</topology>
    </subcellularLocation>
</comment>
<keyword evidence="10" id="KW-0732">Signal</keyword>
<feature type="signal peptide" evidence="10">
    <location>
        <begin position="1"/>
        <end position="26"/>
    </location>
</feature>
<name>A0AAE9ZSB0_9BACT</name>
<evidence type="ECO:0000256" key="6">
    <source>
        <dbReference type="ARBA" id="ARBA00023136"/>
    </source>
</evidence>
<dbReference type="Gene3D" id="2.40.170.20">
    <property type="entry name" value="TonB-dependent receptor, beta-barrel domain"/>
    <property type="match status" value="1"/>
</dbReference>
<organism evidence="13 14">
    <name type="scientific">Synoicihabitans lomoniglobus</name>
    <dbReference type="NCBI Taxonomy" id="2909285"/>
    <lineage>
        <taxon>Bacteria</taxon>
        <taxon>Pseudomonadati</taxon>
        <taxon>Verrucomicrobiota</taxon>
        <taxon>Opitutia</taxon>
        <taxon>Opitutales</taxon>
        <taxon>Opitutaceae</taxon>
        <taxon>Synoicihabitans</taxon>
    </lineage>
</organism>
<dbReference type="EMBL" id="CP119075">
    <property type="protein sequence ID" value="WED64320.1"/>
    <property type="molecule type" value="Genomic_DNA"/>
</dbReference>
<feature type="domain" description="TonB-dependent receptor-like beta-barrel" evidence="11">
    <location>
        <begin position="395"/>
        <end position="839"/>
    </location>
</feature>
<dbReference type="PANTHER" id="PTHR47234">
    <property type="match status" value="1"/>
</dbReference>
<evidence type="ECO:0000256" key="3">
    <source>
        <dbReference type="ARBA" id="ARBA00022452"/>
    </source>
</evidence>
<keyword evidence="4 8" id="KW-0812">Transmembrane</keyword>
<dbReference type="RefSeq" id="WP_330931015.1">
    <property type="nucleotide sequence ID" value="NZ_CP119075.1"/>
</dbReference>
<dbReference type="GO" id="GO:0009279">
    <property type="term" value="C:cell outer membrane"/>
    <property type="evidence" value="ECO:0007669"/>
    <property type="project" value="UniProtKB-SubCell"/>
</dbReference>
<dbReference type="KEGG" id="slom:PXH66_18435"/>
<dbReference type="AlphaFoldDB" id="A0AAE9ZSB0"/>
<keyword evidence="6 8" id="KW-0472">Membrane</keyword>
<dbReference type="Pfam" id="PF00593">
    <property type="entry name" value="TonB_dep_Rec_b-barrel"/>
    <property type="match status" value="1"/>
</dbReference>
<dbReference type="Pfam" id="PF07715">
    <property type="entry name" value="Plug"/>
    <property type="match status" value="1"/>
</dbReference>
<keyword evidence="14" id="KW-1185">Reference proteome</keyword>
<dbReference type="InterPro" id="IPR037066">
    <property type="entry name" value="Plug_dom_sf"/>
</dbReference>
<dbReference type="Gene3D" id="2.170.130.10">
    <property type="entry name" value="TonB-dependent receptor, plug domain"/>
    <property type="match status" value="1"/>
</dbReference>
<dbReference type="InterPro" id="IPR000531">
    <property type="entry name" value="Beta-barrel_TonB"/>
</dbReference>
<evidence type="ECO:0000256" key="9">
    <source>
        <dbReference type="RuleBase" id="RU003357"/>
    </source>
</evidence>
<dbReference type="PROSITE" id="PS52016">
    <property type="entry name" value="TONB_DEPENDENT_REC_3"/>
    <property type="match status" value="1"/>
</dbReference>
<evidence type="ECO:0000256" key="5">
    <source>
        <dbReference type="ARBA" id="ARBA00023077"/>
    </source>
</evidence>
<keyword evidence="5 9" id="KW-0798">TonB box</keyword>
<evidence type="ECO:0000313" key="14">
    <source>
        <dbReference type="Proteomes" id="UP001218638"/>
    </source>
</evidence>
<evidence type="ECO:0000256" key="4">
    <source>
        <dbReference type="ARBA" id="ARBA00022692"/>
    </source>
</evidence>
<evidence type="ECO:0000256" key="7">
    <source>
        <dbReference type="ARBA" id="ARBA00023237"/>
    </source>
</evidence>
<keyword evidence="2 8" id="KW-0813">Transport</keyword>
<evidence type="ECO:0000256" key="10">
    <source>
        <dbReference type="SAM" id="SignalP"/>
    </source>
</evidence>
<feature type="chain" id="PRO_5042063140" evidence="10">
    <location>
        <begin position="27"/>
        <end position="893"/>
    </location>
</feature>
<reference evidence="13" key="1">
    <citation type="submission" date="2023-03" db="EMBL/GenBank/DDBJ databases">
        <title>Lomoglobus Profundus gen. nov., sp. nov., a novel member of the phylum Verrucomicrobia, isolated from deep-marine sediment of South China Sea.</title>
        <authorList>
            <person name="Ahmad T."/>
            <person name="Ishaq S.E."/>
            <person name="Wang F."/>
        </authorList>
    </citation>
    <scope>NUCLEOTIDE SEQUENCE</scope>
    <source>
        <strain evidence="13">LMO-M01</strain>
    </source>
</reference>
<comment type="similarity">
    <text evidence="8 9">Belongs to the TonB-dependent receptor family.</text>
</comment>
<proteinExistence type="inferred from homology"/>
<evidence type="ECO:0000313" key="13">
    <source>
        <dbReference type="EMBL" id="WED64320.1"/>
    </source>
</evidence>
<keyword evidence="7 8" id="KW-0998">Cell outer membrane</keyword>
<evidence type="ECO:0000259" key="11">
    <source>
        <dbReference type="Pfam" id="PF00593"/>
    </source>
</evidence>
<protein>
    <submittedName>
        <fullName evidence="13">TonB-dependent receptor</fullName>
    </submittedName>
</protein>
<dbReference type="InterPro" id="IPR036942">
    <property type="entry name" value="Beta-barrel_TonB_sf"/>
</dbReference>
<accession>A0AAE9ZSB0</accession>
<sequence>MATPTYRKLLTVALLAAVVPTAGVRAQSTPADEATRSEESAAVVELQQVEVTGSRLRSLVGEQPAMPVITLGAEELSRRGMSRLADVRWAIPQLGASVGFNDNMMNGGPSRAQQSSTSFDLRGLGGNSTLVLIDGRRIPHTGQAFPGGAGGREDFNIDGLPVSAIERIDILPQGAGAIYGSDAIAGVVNIVLKKNYTGGQLDLSYDNTFDGDAANLTASLTGGFAKDKFSGFVTVSTAKQNALAARDRAFSFAPAPSAYTPYEGATLSTAYAPDFGGSNLPGLSTHVVALPDGTSGSGYTADALVGNTIQPHYNYANYSHLVDASDSKSILFKGDYEFTDTFRPYIEVRWSEIKFDYVGSPLSLTTQLPANYLGNPFSEPVYLSKVFYDIRPETDASQENSGLTLGVEGDWTNGWRYDLGLTWTRNVVYDKSVNSGFNWGALGSAWAITDPASQLNFAYDSRTSGPYTGALDSVLASQLHEDTSDVYDALLVADGPVWTGWAGDVRLAVGAESQKEEVEFFIDPVVSYALSEPFSRTTNAVFAEVAFPLISEAQGIPGLHRLEIRGAGRYEDFSDIGSQLTPSVSALLQPFPWMTIRAARTEGFKAPKLYDLLSPNYSTTTNITASRNVIDTARGGEAVVGSYDLTSGGQPGLNPETSVSRNIGIVLDVPWIKGLSLSADWWDTLFTDKVGSTSYQTLIDHFPARITRGAKASTDPSDWLGPITGFDTSALNLAWVKAQGYDLGLTYHRMTEWGEFLATGTYTEQDPQTSLSTPASSFYYYYKPERFSGSFFWAKNGWEAGFSVNHQGTYYISGLTNTQYAYPSFVEWNPRVAYSFADNGGDSFVDRALAGSKIGLTVINVFNAGPSDYAASNGRVVMDPRLSRYVLNFTKKF</sequence>
<evidence type="ECO:0000256" key="8">
    <source>
        <dbReference type="PROSITE-ProRule" id="PRU01360"/>
    </source>
</evidence>
<dbReference type="InterPro" id="IPR012910">
    <property type="entry name" value="Plug_dom"/>
</dbReference>
<gene>
    <name evidence="13" type="ORF">PXH66_18435</name>
</gene>
<dbReference type="InterPro" id="IPR039426">
    <property type="entry name" value="TonB-dep_rcpt-like"/>
</dbReference>
<evidence type="ECO:0000256" key="2">
    <source>
        <dbReference type="ARBA" id="ARBA00022448"/>
    </source>
</evidence>